<accession>A0A084JFH2</accession>
<dbReference type="NCBIfam" id="TIGR01109">
    <property type="entry name" value="Na_pump_decarbB"/>
    <property type="match status" value="1"/>
</dbReference>
<evidence type="ECO:0000256" key="5">
    <source>
        <dbReference type="ARBA" id="ARBA00022989"/>
    </source>
</evidence>
<dbReference type="STRING" id="29354.IO98_20645"/>
<gene>
    <name evidence="9" type="ORF">IO98_20645</name>
</gene>
<evidence type="ECO:0000256" key="4">
    <source>
        <dbReference type="ARBA" id="ARBA00022967"/>
    </source>
</evidence>
<dbReference type="PANTHER" id="PTHR35806:SF1">
    <property type="entry name" value="OXALOACETATE DECARBOXYLASE BETA CHAIN 2"/>
    <property type="match status" value="1"/>
</dbReference>
<evidence type="ECO:0000256" key="1">
    <source>
        <dbReference type="ARBA" id="ARBA00004651"/>
    </source>
</evidence>
<feature type="transmembrane region" description="Helical" evidence="8">
    <location>
        <begin position="105"/>
        <end position="132"/>
    </location>
</feature>
<dbReference type="AlphaFoldDB" id="A0A084JFH2"/>
<dbReference type="OrthoDB" id="9783838at2"/>
<dbReference type="Pfam" id="PF03977">
    <property type="entry name" value="OAD_beta"/>
    <property type="match status" value="1"/>
</dbReference>
<dbReference type="GO" id="GO:0005886">
    <property type="term" value="C:plasma membrane"/>
    <property type="evidence" value="ECO:0007669"/>
    <property type="project" value="UniProtKB-SubCell"/>
</dbReference>
<keyword evidence="6 7" id="KW-0472">Membrane</keyword>
<dbReference type="GO" id="GO:0016829">
    <property type="term" value="F:lyase activity"/>
    <property type="evidence" value="ECO:0007669"/>
    <property type="project" value="InterPro"/>
</dbReference>
<evidence type="ECO:0000256" key="8">
    <source>
        <dbReference type="SAM" id="Phobius"/>
    </source>
</evidence>
<keyword evidence="5 8" id="KW-1133">Transmembrane helix</keyword>
<dbReference type="PANTHER" id="PTHR35806">
    <property type="entry name" value="OXALOACETATE DECARBOXYLASE BETA CHAIN 2"/>
    <property type="match status" value="1"/>
</dbReference>
<organism evidence="9 10">
    <name type="scientific">Lacrimispora celerecrescens</name>
    <dbReference type="NCBI Taxonomy" id="29354"/>
    <lineage>
        <taxon>Bacteria</taxon>
        <taxon>Bacillati</taxon>
        <taxon>Bacillota</taxon>
        <taxon>Clostridia</taxon>
        <taxon>Lachnospirales</taxon>
        <taxon>Lachnospiraceae</taxon>
        <taxon>Lacrimispora</taxon>
    </lineage>
</organism>
<keyword evidence="7" id="KW-0813">Transport</keyword>
<evidence type="ECO:0000313" key="10">
    <source>
        <dbReference type="Proteomes" id="UP000028525"/>
    </source>
</evidence>
<keyword evidence="7" id="KW-0739">Sodium transport</keyword>
<keyword evidence="7" id="KW-0915">Sodium</keyword>
<evidence type="ECO:0000256" key="3">
    <source>
        <dbReference type="ARBA" id="ARBA00022692"/>
    </source>
</evidence>
<feature type="transmembrane region" description="Helical" evidence="8">
    <location>
        <begin position="40"/>
        <end position="59"/>
    </location>
</feature>
<evidence type="ECO:0000256" key="6">
    <source>
        <dbReference type="ARBA" id="ARBA00023136"/>
    </source>
</evidence>
<evidence type="ECO:0000256" key="2">
    <source>
        <dbReference type="ARBA" id="ARBA00022475"/>
    </source>
</evidence>
<protein>
    <submittedName>
        <fullName evidence="9">Glutaconyl-CoA decarboxylase subunit beta</fullName>
    </submittedName>
</protein>
<evidence type="ECO:0000256" key="7">
    <source>
        <dbReference type="PIRNR" id="PIRNR015658"/>
    </source>
</evidence>
<name>A0A084JFH2_9FIRM</name>
<dbReference type="Proteomes" id="UP000028525">
    <property type="component" value="Unassembled WGS sequence"/>
</dbReference>
<feature type="transmembrane region" description="Helical" evidence="8">
    <location>
        <begin position="174"/>
        <end position="195"/>
    </location>
</feature>
<proteinExistence type="predicted"/>
<evidence type="ECO:0000313" key="9">
    <source>
        <dbReference type="EMBL" id="KEZ87706.1"/>
    </source>
</evidence>
<keyword evidence="2 7" id="KW-1003">Cell membrane</keyword>
<sequence length="381" mass="40695">MIVINFITNIISNLTLSEIIMIFFALALAYMAVEKRYEPLLLLPLAFGMLIANISNAGLSSYDEGGLIYYLYKGIELGIYPPMIFICIGAMTDFSPLISSPKTALIGLGGQVGIFAAMFGALGLGHIISYFVPGFVNFTMQEAAAIGVIGSSDGPTSIYITKQLASHLLPTITIAAYSYMALVPLIQPPIMRALTTQKERMVIMPIPKEVSRRKRILFPIAMTLLVLIFVPSAATLISMLMLGNLIRESGVAERLVRMLEGDLLNLLTLLIGLSIGGSATAERVLNIKTLFIIILGLFAFVMGTAGGVLVAKLLCKLTGGKVNPLIGNAGVSAMPMAARISQRLGHEYDPTNHLLMHAMGPIVASTIGSAIIAGIFISLFG</sequence>
<feature type="transmembrane region" description="Helical" evidence="8">
    <location>
        <begin position="358"/>
        <end position="380"/>
    </location>
</feature>
<feature type="transmembrane region" description="Helical" evidence="8">
    <location>
        <begin position="79"/>
        <end position="98"/>
    </location>
</feature>
<dbReference type="EMBL" id="JPME01000030">
    <property type="protein sequence ID" value="KEZ87706.1"/>
    <property type="molecule type" value="Genomic_DNA"/>
</dbReference>
<comment type="caution">
    <text evidence="9">The sequence shown here is derived from an EMBL/GenBank/DDBJ whole genome shotgun (WGS) entry which is preliminary data.</text>
</comment>
<keyword evidence="3 8" id="KW-0812">Transmembrane</keyword>
<dbReference type="InterPro" id="IPR005661">
    <property type="entry name" value="OadB_MmdB"/>
</dbReference>
<feature type="transmembrane region" description="Helical" evidence="8">
    <location>
        <begin position="263"/>
        <end position="281"/>
    </location>
</feature>
<feature type="transmembrane region" description="Helical" evidence="8">
    <location>
        <begin position="6"/>
        <end position="33"/>
    </location>
</feature>
<reference evidence="9 10" key="1">
    <citation type="submission" date="2014-07" db="EMBL/GenBank/DDBJ databases">
        <title>Draft genome of Clostridium celerecrescens 152B isolated from sediments associated with methane hydrate from Krishna Godavari basin.</title>
        <authorList>
            <person name="Honkalas V.S."/>
            <person name="Dabir A.P."/>
            <person name="Arora P."/>
            <person name="Dhakephalkar P.K."/>
        </authorList>
    </citation>
    <scope>NUCLEOTIDE SEQUENCE [LARGE SCALE GENOMIC DNA]</scope>
    <source>
        <strain evidence="9 10">152B</strain>
    </source>
</reference>
<feature type="transmembrane region" description="Helical" evidence="8">
    <location>
        <begin position="290"/>
        <end position="314"/>
    </location>
</feature>
<keyword evidence="7" id="KW-0406">Ion transport</keyword>
<keyword evidence="10" id="KW-1185">Reference proteome</keyword>
<dbReference type="GO" id="GO:0006814">
    <property type="term" value="P:sodium ion transport"/>
    <property type="evidence" value="ECO:0007669"/>
    <property type="project" value="UniProtKB-UniRule"/>
</dbReference>
<feature type="transmembrane region" description="Helical" evidence="8">
    <location>
        <begin position="216"/>
        <end position="243"/>
    </location>
</feature>
<comment type="subcellular location">
    <subcellularLocation>
        <location evidence="1">Cell membrane</location>
        <topology evidence="1">Multi-pass membrane protein</topology>
    </subcellularLocation>
</comment>
<keyword evidence="4" id="KW-1278">Translocase</keyword>
<dbReference type="PIRSF" id="PIRSF015658">
    <property type="entry name" value="MmdB_OadB"/>
    <property type="match status" value="1"/>
</dbReference>